<evidence type="ECO:0000256" key="1">
    <source>
        <dbReference type="SAM" id="Phobius"/>
    </source>
</evidence>
<name>A0A221MH58_9BACI</name>
<dbReference type="Proteomes" id="UP000204391">
    <property type="component" value="Chromosome"/>
</dbReference>
<proteinExistence type="predicted"/>
<accession>A0A221MH58</accession>
<sequence>MKLVLYQIIGLGFIWMGMAFFFNDMQPTSKILFYCVTSWLLFLIVIYIKQRIKGTKDEKL</sequence>
<keyword evidence="1" id="KW-1133">Transmembrane helix</keyword>
<reference evidence="2 3" key="1">
    <citation type="journal article" date="2003" name="Int. J. Syst. Evol. Microbiol.">
        <title>Virgibacillus carmonensis sp. nov., Virgibacillus necropolis sp. nov. and Virgibacillus picturae sp. nov., three novel species isolated from deteriorated mural paintings, transfer of the species of the genus salibacillus to Virgibacillus, as Virgibacillus marismortui comb. nov. and Virgibacillus salexigens comb. nov., and emended description of the genus Virgibacillus.</title>
        <authorList>
            <person name="Heyrman J."/>
            <person name="Logan N.A."/>
            <person name="Busse H.J."/>
            <person name="Balcaen A."/>
            <person name="Lebbe L."/>
            <person name="Rodriguez-Diaz M."/>
            <person name="Swings J."/>
            <person name="De Vos P."/>
        </authorList>
    </citation>
    <scope>NUCLEOTIDE SEQUENCE [LARGE SCALE GENOMIC DNA]</scope>
    <source>
        <strain evidence="2 3">LMG 19488</strain>
    </source>
</reference>
<dbReference type="RefSeq" id="WP_089533924.1">
    <property type="nucleotide sequence ID" value="NZ_CP022437.1"/>
</dbReference>
<keyword evidence="1" id="KW-0472">Membrane</keyword>
<dbReference type="KEGG" id="vne:CFK40_18885"/>
<keyword evidence="1" id="KW-0812">Transmembrane</keyword>
<keyword evidence="3" id="KW-1185">Reference proteome</keyword>
<protein>
    <submittedName>
        <fullName evidence="2">Uncharacterized protein</fullName>
    </submittedName>
</protein>
<evidence type="ECO:0000313" key="3">
    <source>
        <dbReference type="Proteomes" id="UP000204391"/>
    </source>
</evidence>
<gene>
    <name evidence="2" type="ORF">CFK40_18885</name>
</gene>
<evidence type="ECO:0000313" key="2">
    <source>
        <dbReference type="EMBL" id="ASN06929.1"/>
    </source>
</evidence>
<dbReference type="AlphaFoldDB" id="A0A221MH58"/>
<organism evidence="2 3">
    <name type="scientific">Virgibacillus necropolis</name>
    <dbReference type="NCBI Taxonomy" id="163877"/>
    <lineage>
        <taxon>Bacteria</taxon>
        <taxon>Bacillati</taxon>
        <taxon>Bacillota</taxon>
        <taxon>Bacilli</taxon>
        <taxon>Bacillales</taxon>
        <taxon>Bacillaceae</taxon>
        <taxon>Virgibacillus</taxon>
    </lineage>
</organism>
<feature type="transmembrane region" description="Helical" evidence="1">
    <location>
        <begin position="5"/>
        <end position="25"/>
    </location>
</feature>
<feature type="transmembrane region" description="Helical" evidence="1">
    <location>
        <begin position="31"/>
        <end position="48"/>
    </location>
</feature>
<dbReference type="OrthoDB" id="2707035at2"/>
<dbReference type="EMBL" id="CP022437">
    <property type="protein sequence ID" value="ASN06929.1"/>
    <property type="molecule type" value="Genomic_DNA"/>
</dbReference>